<organism evidence="3 4">
    <name type="scientific">Lacibacter luteus</name>
    <dbReference type="NCBI Taxonomy" id="2508719"/>
    <lineage>
        <taxon>Bacteria</taxon>
        <taxon>Pseudomonadati</taxon>
        <taxon>Bacteroidota</taxon>
        <taxon>Chitinophagia</taxon>
        <taxon>Chitinophagales</taxon>
        <taxon>Chitinophagaceae</taxon>
        <taxon>Lacibacter</taxon>
    </lineage>
</organism>
<evidence type="ECO:0000256" key="1">
    <source>
        <dbReference type="SAM" id="SignalP"/>
    </source>
</evidence>
<feature type="domain" description="Lysozyme inhibitor LprI-like N-terminal" evidence="2">
    <location>
        <begin position="44"/>
        <end position="137"/>
    </location>
</feature>
<dbReference type="Gene3D" id="1.20.1270.180">
    <property type="match status" value="1"/>
</dbReference>
<dbReference type="OrthoDB" id="670767at2"/>
<feature type="signal peptide" evidence="1">
    <location>
        <begin position="1"/>
        <end position="22"/>
    </location>
</feature>
<reference evidence="3 4" key="1">
    <citation type="submission" date="2019-01" db="EMBL/GenBank/DDBJ databases">
        <title>Lacibacter sp. strain TTM-7.</title>
        <authorList>
            <person name="Chen W.-M."/>
        </authorList>
    </citation>
    <scope>NUCLEOTIDE SEQUENCE [LARGE SCALE GENOMIC DNA]</scope>
    <source>
        <strain evidence="3 4">TTM-7</strain>
    </source>
</reference>
<feature type="chain" id="PRO_5020245856" evidence="1">
    <location>
        <begin position="23"/>
        <end position="145"/>
    </location>
</feature>
<sequence length="145" mass="16855">MFRYTILFCILLTLSAYGNCFAQNEKTIDSLETKYQACLDEGKNMLDCSKSFYKVMDSMLNIVYFKIAAKLDSNHKIQLRNEQRSWLTSRNVYFKMTLNKFKQKHPGKSPLGNSSGAQDDAMIMHDENAQFVKERILALLKRTFN</sequence>
<dbReference type="EMBL" id="SDHW01000001">
    <property type="protein sequence ID" value="RXK61930.1"/>
    <property type="molecule type" value="Genomic_DNA"/>
</dbReference>
<gene>
    <name evidence="3" type="ORF">ESA94_02655</name>
</gene>
<keyword evidence="1" id="KW-0732">Signal</keyword>
<accession>A0A4Q1CLR6</accession>
<keyword evidence="4" id="KW-1185">Reference proteome</keyword>
<name>A0A4Q1CLR6_9BACT</name>
<evidence type="ECO:0000259" key="2">
    <source>
        <dbReference type="Pfam" id="PF07007"/>
    </source>
</evidence>
<dbReference type="InterPro" id="IPR009739">
    <property type="entry name" value="LprI-like_N"/>
</dbReference>
<proteinExistence type="predicted"/>
<dbReference type="AlphaFoldDB" id="A0A4Q1CLR6"/>
<evidence type="ECO:0000313" key="4">
    <source>
        <dbReference type="Proteomes" id="UP000290204"/>
    </source>
</evidence>
<dbReference type="Pfam" id="PF07007">
    <property type="entry name" value="LprI"/>
    <property type="match status" value="1"/>
</dbReference>
<evidence type="ECO:0000313" key="3">
    <source>
        <dbReference type="EMBL" id="RXK61930.1"/>
    </source>
</evidence>
<dbReference type="Proteomes" id="UP000290204">
    <property type="component" value="Unassembled WGS sequence"/>
</dbReference>
<comment type="caution">
    <text evidence="3">The sequence shown here is derived from an EMBL/GenBank/DDBJ whole genome shotgun (WGS) entry which is preliminary data.</text>
</comment>
<protein>
    <submittedName>
        <fullName evidence="3">DUF1311 domain-containing protein</fullName>
    </submittedName>
</protein>